<feature type="transmembrane region" description="Helical" evidence="8">
    <location>
        <begin position="298"/>
        <end position="319"/>
    </location>
</feature>
<evidence type="ECO:0000256" key="4">
    <source>
        <dbReference type="ARBA" id="ARBA00022741"/>
    </source>
</evidence>
<dbReference type="SMART" id="SM00220">
    <property type="entry name" value="S_TKc"/>
    <property type="match status" value="1"/>
</dbReference>
<keyword evidence="6" id="KW-0067">ATP-binding</keyword>
<keyword evidence="3 10" id="KW-0808">Transferase</keyword>
<keyword evidence="11" id="KW-1185">Reference proteome</keyword>
<sequence length="320" mass="34637">MGEVFAGRYELLEPIAEGGMGAVWQVHDRREGDIKAAKLLRQRDASSLLRFIREQATRIHHPHVVTPLGWAGEDDNVLFTMPLLRGGSVAMLVGDYGALSEQWVAAILDQTLSGLEAVHAAGVVHRDVKPGNLLLEVTGAGVPHVRLSDFGVAVPSDQPRLTEANVMIGTPGYMAPDQGFDPDPRDDLYATAVTGLHLLTGTRPPHDAAYVPRTQLGQLLLRAVGEDRAARPQSAAEFRELLARAVPARPWEPGEAEVLDQYAAGRTSPPPPPPPLTPRETPEKTALRRTKQHDDRPVWPIVVLMLAGILLLAGGVFLLS</sequence>
<dbReference type="GO" id="GO:0004674">
    <property type="term" value="F:protein serine/threonine kinase activity"/>
    <property type="evidence" value="ECO:0007669"/>
    <property type="project" value="UniProtKB-KW"/>
</dbReference>
<evidence type="ECO:0000256" key="2">
    <source>
        <dbReference type="ARBA" id="ARBA00022527"/>
    </source>
</evidence>
<dbReference type="Pfam" id="PF00069">
    <property type="entry name" value="Pkinase"/>
    <property type="match status" value="1"/>
</dbReference>
<evidence type="ECO:0000259" key="9">
    <source>
        <dbReference type="PROSITE" id="PS50011"/>
    </source>
</evidence>
<dbReference type="GO" id="GO:0005524">
    <property type="term" value="F:ATP binding"/>
    <property type="evidence" value="ECO:0007669"/>
    <property type="project" value="UniProtKB-KW"/>
</dbReference>
<evidence type="ECO:0000256" key="3">
    <source>
        <dbReference type="ARBA" id="ARBA00022679"/>
    </source>
</evidence>
<dbReference type="CDD" id="cd14014">
    <property type="entry name" value="STKc_PknB_like"/>
    <property type="match status" value="1"/>
</dbReference>
<keyword evidence="8" id="KW-0812">Transmembrane</keyword>
<dbReference type="RefSeq" id="WP_183547743.1">
    <property type="nucleotide sequence ID" value="NZ_BMQT01000005.1"/>
</dbReference>
<evidence type="ECO:0000313" key="10">
    <source>
        <dbReference type="EMBL" id="MBB3090623.1"/>
    </source>
</evidence>
<dbReference type="InterPro" id="IPR008271">
    <property type="entry name" value="Ser/Thr_kinase_AS"/>
</dbReference>
<dbReference type="PANTHER" id="PTHR43289">
    <property type="entry name" value="MITOGEN-ACTIVATED PROTEIN KINASE KINASE KINASE 20-RELATED"/>
    <property type="match status" value="1"/>
</dbReference>
<accession>A0A7W5F9V8</accession>
<evidence type="ECO:0000256" key="8">
    <source>
        <dbReference type="SAM" id="Phobius"/>
    </source>
</evidence>
<evidence type="ECO:0000256" key="1">
    <source>
        <dbReference type="ARBA" id="ARBA00012513"/>
    </source>
</evidence>
<dbReference type="EC" id="2.7.11.1" evidence="1"/>
<keyword evidence="2" id="KW-0723">Serine/threonine-protein kinase</keyword>
<evidence type="ECO:0000256" key="5">
    <source>
        <dbReference type="ARBA" id="ARBA00022777"/>
    </source>
</evidence>
<dbReference type="EMBL" id="JACHXG010000007">
    <property type="protein sequence ID" value="MBB3090623.1"/>
    <property type="molecule type" value="Genomic_DNA"/>
</dbReference>
<evidence type="ECO:0000256" key="7">
    <source>
        <dbReference type="SAM" id="MobiDB-lite"/>
    </source>
</evidence>
<keyword evidence="8" id="KW-1133">Transmembrane helix</keyword>
<reference evidence="10 11" key="1">
    <citation type="submission" date="2020-08" db="EMBL/GenBank/DDBJ databases">
        <title>Genomic Encyclopedia of Type Strains, Phase III (KMG-III): the genomes of soil and plant-associated and newly described type strains.</title>
        <authorList>
            <person name="Whitman W."/>
        </authorList>
    </citation>
    <scope>NUCLEOTIDE SEQUENCE [LARGE SCALE GENOMIC DNA]</scope>
    <source>
        <strain evidence="10 11">CECT 3302</strain>
    </source>
</reference>
<dbReference type="PROSITE" id="PS50011">
    <property type="entry name" value="PROTEIN_KINASE_DOM"/>
    <property type="match status" value="1"/>
</dbReference>
<evidence type="ECO:0000256" key="6">
    <source>
        <dbReference type="ARBA" id="ARBA00022840"/>
    </source>
</evidence>
<keyword evidence="4" id="KW-0547">Nucleotide-binding</keyword>
<proteinExistence type="predicted"/>
<dbReference type="Proteomes" id="UP000577707">
    <property type="component" value="Unassembled WGS sequence"/>
</dbReference>
<feature type="compositionally biased region" description="Basic and acidic residues" evidence="7">
    <location>
        <begin position="280"/>
        <end position="292"/>
    </location>
</feature>
<dbReference type="Gene3D" id="1.10.510.10">
    <property type="entry name" value="Transferase(Phosphotransferase) domain 1"/>
    <property type="match status" value="1"/>
</dbReference>
<dbReference type="SUPFAM" id="SSF56112">
    <property type="entry name" value="Protein kinase-like (PK-like)"/>
    <property type="match status" value="1"/>
</dbReference>
<keyword evidence="8" id="KW-0472">Membrane</keyword>
<gene>
    <name evidence="10" type="ORF">FHS12_003581</name>
</gene>
<dbReference type="PROSITE" id="PS00108">
    <property type="entry name" value="PROTEIN_KINASE_ST"/>
    <property type="match status" value="1"/>
</dbReference>
<comment type="caution">
    <text evidence="10">The sequence shown here is derived from an EMBL/GenBank/DDBJ whole genome shotgun (WGS) entry which is preliminary data.</text>
</comment>
<dbReference type="AlphaFoldDB" id="A0A7W5F9V8"/>
<feature type="compositionally biased region" description="Pro residues" evidence="7">
    <location>
        <begin position="268"/>
        <end position="277"/>
    </location>
</feature>
<dbReference type="PANTHER" id="PTHR43289:SF6">
    <property type="entry name" value="SERINE_THREONINE-PROTEIN KINASE NEKL-3"/>
    <property type="match status" value="1"/>
</dbReference>
<feature type="domain" description="Protein kinase" evidence="9">
    <location>
        <begin position="9"/>
        <end position="263"/>
    </location>
</feature>
<name>A0A7W5F9V8_9ACTN</name>
<organism evidence="10 11">
    <name type="scientific">Nocardioides albus</name>
    <dbReference type="NCBI Taxonomy" id="1841"/>
    <lineage>
        <taxon>Bacteria</taxon>
        <taxon>Bacillati</taxon>
        <taxon>Actinomycetota</taxon>
        <taxon>Actinomycetes</taxon>
        <taxon>Propionibacteriales</taxon>
        <taxon>Nocardioidaceae</taxon>
        <taxon>Nocardioides</taxon>
    </lineage>
</organism>
<feature type="region of interest" description="Disordered" evidence="7">
    <location>
        <begin position="263"/>
        <end position="292"/>
    </location>
</feature>
<dbReference type="Gene3D" id="3.30.200.20">
    <property type="entry name" value="Phosphorylase Kinase, domain 1"/>
    <property type="match status" value="1"/>
</dbReference>
<dbReference type="InterPro" id="IPR000719">
    <property type="entry name" value="Prot_kinase_dom"/>
</dbReference>
<protein>
    <recommendedName>
        <fullName evidence="1">non-specific serine/threonine protein kinase</fullName>
        <ecNumber evidence="1">2.7.11.1</ecNumber>
    </recommendedName>
</protein>
<keyword evidence="5 10" id="KW-0418">Kinase</keyword>
<dbReference type="InterPro" id="IPR011009">
    <property type="entry name" value="Kinase-like_dom_sf"/>
</dbReference>
<evidence type="ECO:0000313" key="11">
    <source>
        <dbReference type="Proteomes" id="UP000577707"/>
    </source>
</evidence>